<accession>A0A6M1RYB0</accession>
<feature type="transmembrane region" description="Helical" evidence="1">
    <location>
        <begin position="21"/>
        <end position="42"/>
    </location>
</feature>
<protein>
    <submittedName>
        <fullName evidence="3">Pilus assembly protein</fullName>
    </submittedName>
</protein>
<reference evidence="3 4" key="1">
    <citation type="submission" date="2020-02" db="EMBL/GenBank/DDBJ databases">
        <title>Genome sequence of the type strain CCBAU10050 of Rhizobium daejeonense.</title>
        <authorList>
            <person name="Gao J."/>
            <person name="Sun J."/>
        </authorList>
    </citation>
    <scope>NUCLEOTIDE SEQUENCE [LARGE SCALE GENOMIC DNA]</scope>
    <source>
        <strain evidence="3 4">CCBAU10050</strain>
    </source>
</reference>
<dbReference type="EMBL" id="JAAKZH010000001">
    <property type="protein sequence ID" value="NGO62941.1"/>
    <property type="molecule type" value="Genomic_DNA"/>
</dbReference>
<name>A0A6M1RYB0_9HYPH</name>
<dbReference type="Pfam" id="PF07811">
    <property type="entry name" value="TadE"/>
    <property type="match status" value="1"/>
</dbReference>
<keyword evidence="4" id="KW-1185">Reference proteome</keyword>
<evidence type="ECO:0000256" key="1">
    <source>
        <dbReference type="SAM" id="Phobius"/>
    </source>
</evidence>
<dbReference type="AlphaFoldDB" id="A0A6M1RYB0"/>
<organism evidence="3 4">
    <name type="scientific">Rhizobium daejeonense</name>
    <dbReference type="NCBI Taxonomy" id="240521"/>
    <lineage>
        <taxon>Bacteria</taxon>
        <taxon>Pseudomonadati</taxon>
        <taxon>Pseudomonadota</taxon>
        <taxon>Alphaproteobacteria</taxon>
        <taxon>Hyphomicrobiales</taxon>
        <taxon>Rhizobiaceae</taxon>
        <taxon>Rhizobium/Agrobacterium group</taxon>
        <taxon>Rhizobium</taxon>
    </lineage>
</organism>
<sequence>MRRRQSLLTDRRGAAAIEFAILAPVFFMVVFSMIGYGIYLSVSHAVQQLTADAARTAIAGLSSVERKQLAEKYVKVTTPEYAFLDGKAMTVAVQDDPKNPEQFTVSISYDASGLPIWQLYSFAMPDKVIRRFATIRVGGI</sequence>
<keyword evidence="1" id="KW-1133">Transmembrane helix</keyword>
<dbReference type="InterPro" id="IPR012495">
    <property type="entry name" value="TadE-like_dom"/>
</dbReference>
<dbReference type="Proteomes" id="UP000477849">
    <property type="component" value="Unassembled WGS sequence"/>
</dbReference>
<evidence type="ECO:0000259" key="2">
    <source>
        <dbReference type="Pfam" id="PF07811"/>
    </source>
</evidence>
<proteinExistence type="predicted"/>
<keyword evidence="1" id="KW-0472">Membrane</keyword>
<gene>
    <name evidence="3" type="ORF">G6N76_04590</name>
</gene>
<dbReference type="RefSeq" id="WP_163899535.1">
    <property type="nucleotide sequence ID" value="NZ_CP048427.1"/>
</dbReference>
<comment type="caution">
    <text evidence="3">The sequence shown here is derived from an EMBL/GenBank/DDBJ whole genome shotgun (WGS) entry which is preliminary data.</text>
</comment>
<keyword evidence="1" id="KW-0812">Transmembrane</keyword>
<evidence type="ECO:0000313" key="3">
    <source>
        <dbReference type="EMBL" id="NGO62941.1"/>
    </source>
</evidence>
<evidence type="ECO:0000313" key="4">
    <source>
        <dbReference type="Proteomes" id="UP000477849"/>
    </source>
</evidence>
<feature type="domain" description="TadE-like" evidence="2">
    <location>
        <begin position="13"/>
        <end position="55"/>
    </location>
</feature>